<dbReference type="Proteomes" id="UP000184330">
    <property type="component" value="Unassembled WGS sequence"/>
</dbReference>
<dbReference type="InterPro" id="IPR001248">
    <property type="entry name" value="Pur-cyt_permease"/>
</dbReference>
<sequence>MVSISVIDEKHPAVSNAPSNSSVDHQIGTTTPLDPALIPTPTNTLQRLANRLETIAGIEARGIERVPESERERKYAAKDYLYMAMIWFSANSYISTFGPMSGNRTLVIARYTMGWWPSKLCVLLNLVIELGYGVVDTIVAGLILSAVNGQGMSVIVGIVVAALISWAISTFGIKFFNIFERYTWIPQVCILFIFVGVASPHFDVKTPSSSTGATLIGNRLSYVFLSASGPLGWSAAAADFYVYFPPKASRLAVFCMTASGLILGKLFVEFMGIGLGSGLSLNPTWVAADKISTGSLIVEALSPLGSFGNFCAVLLALGVVANNIPGTYSASLSFQLLGGWAVKVPRMVWSTISVVIYTICAIAGRAYLLTIFLNFLSLIGYWTIIWITLTIEEEFIFRRKTGYNWELIGDYGSDVGLPIAASWAAITYPPCDILSSNTLVAEGGRRYLSR</sequence>
<gene>
    <name evidence="9" type="ORF">PAC_05460</name>
</gene>
<dbReference type="GO" id="GO:0005886">
    <property type="term" value="C:plasma membrane"/>
    <property type="evidence" value="ECO:0007669"/>
    <property type="project" value="TreeGrafter"/>
</dbReference>
<feature type="transmembrane region" description="Helical" evidence="8">
    <location>
        <begin position="222"/>
        <end position="244"/>
    </location>
</feature>
<feature type="transmembrane region" description="Helical" evidence="8">
    <location>
        <begin position="152"/>
        <end position="172"/>
    </location>
</feature>
<feature type="transmembrane region" description="Helical" evidence="8">
    <location>
        <begin position="120"/>
        <end position="146"/>
    </location>
</feature>
<protein>
    <submittedName>
        <fullName evidence="9">Related to nucleoside transporter</fullName>
    </submittedName>
</protein>
<feature type="transmembrane region" description="Helical" evidence="8">
    <location>
        <begin position="251"/>
        <end position="275"/>
    </location>
</feature>
<evidence type="ECO:0000313" key="9">
    <source>
        <dbReference type="EMBL" id="CZR55572.1"/>
    </source>
</evidence>
<dbReference type="PANTHER" id="PTHR31806">
    <property type="entry name" value="PURINE-CYTOSINE PERMEASE FCY2-RELATED"/>
    <property type="match status" value="1"/>
</dbReference>
<dbReference type="STRING" id="576137.A0A1L7WS30"/>
<dbReference type="EMBL" id="FJOG01000006">
    <property type="protein sequence ID" value="CZR55572.1"/>
    <property type="molecule type" value="Genomic_DNA"/>
</dbReference>
<feature type="transmembrane region" description="Helical" evidence="8">
    <location>
        <begin position="184"/>
        <end position="202"/>
    </location>
</feature>
<evidence type="ECO:0000256" key="2">
    <source>
        <dbReference type="ARBA" id="ARBA00008974"/>
    </source>
</evidence>
<dbReference type="InterPro" id="IPR026030">
    <property type="entry name" value="Pur-cyt_permease_Fcy2/21/22"/>
</dbReference>
<dbReference type="Pfam" id="PF02133">
    <property type="entry name" value="Transp_cyt_pur"/>
    <property type="match status" value="1"/>
</dbReference>
<comment type="subcellular location">
    <subcellularLocation>
        <location evidence="1">Membrane</location>
        <topology evidence="1">Multi-pass membrane protein</topology>
    </subcellularLocation>
</comment>
<dbReference type="GO" id="GO:0000329">
    <property type="term" value="C:fungal-type vacuole membrane"/>
    <property type="evidence" value="ECO:0007669"/>
    <property type="project" value="TreeGrafter"/>
</dbReference>
<keyword evidence="6 7" id="KW-0472">Membrane</keyword>
<evidence type="ECO:0000256" key="3">
    <source>
        <dbReference type="ARBA" id="ARBA00022448"/>
    </source>
</evidence>
<evidence type="ECO:0000256" key="4">
    <source>
        <dbReference type="ARBA" id="ARBA00022692"/>
    </source>
</evidence>
<dbReference type="OrthoDB" id="2116389at2759"/>
<keyword evidence="3 7" id="KW-0813">Transport</keyword>
<name>A0A1L7WS30_9HELO</name>
<comment type="similarity">
    <text evidence="2 7">Belongs to the purine-cytosine permease (2.A.39) family.</text>
</comment>
<dbReference type="Gene3D" id="1.10.4160.10">
    <property type="entry name" value="Hydantoin permease"/>
    <property type="match status" value="1"/>
</dbReference>
<evidence type="ECO:0000256" key="5">
    <source>
        <dbReference type="ARBA" id="ARBA00022989"/>
    </source>
</evidence>
<keyword evidence="4 8" id="KW-0812">Transmembrane</keyword>
<feature type="transmembrane region" description="Helical" evidence="8">
    <location>
        <begin position="307"/>
        <end position="326"/>
    </location>
</feature>
<keyword evidence="5 8" id="KW-1133">Transmembrane helix</keyword>
<dbReference type="AlphaFoldDB" id="A0A1L7WS30"/>
<evidence type="ECO:0000313" key="10">
    <source>
        <dbReference type="Proteomes" id="UP000184330"/>
    </source>
</evidence>
<evidence type="ECO:0000256" key="6">
    <source>
        <dbReference type="ARBA" id="ARBA00023136"/>
    </source>
</evidence>
<accession>A0A1L7WS30</accession>
<proteinExistence type="inferred from homology"/>
<reference evidence="9 10" key="1">
    <citation type="submission" date="2016-03" db="EMBL/GenBank/DDBJ databases">
        <authorList>
            <person name="Ploux O."/>
        </authorList>
    </citation>
    <scope>NUCLEOTIDE SEQUENCE [LARGE SCALE GENOMIC DNA]</scope>
    <source>
        <strain evidence="9 10">UAMH 11012</strain>
    </source>
</reference>
<feature type="transmembrane region" description="Helical" evidence="8">
    <location>
        <begin position="347"/>
        <end position="365"/>
    </location>
</feature>
<dbReference type="PANTHER" id="PTHR31806:SF8">
    <property type="entry name" value="TRANSPORTER, PUTATIVE (AFU_ORTHOLOGUE AFUA_2G03000)-RELATED"/>
    <property type="match status" value="1"/>
</dbReference>
<keyword evidence="10" id="KW-1185">Reference proteome</keyword>
<evidence type="ECO:0000256" key="8">
    <source>
        <dbReference type="SAM" id="Phobius"/>
    </source>
</evidence>
<evidence type="ECO:0000256" key="7">
    <source>
        <dbReference type="PIRNR" id="PIRNR002744"/>
    </source>
</evidence>
<evidence type="ECO:0000256" key="1">
    <source>
        <dbReference type="ARBA" id="ARBA00004141"/>
    </source>
</evidence>
<feature type="transmembrane region" description="Helical" evidence="8">
    <location>
        <begin position="80"/>
        <end position="99"/>
    </location>
</feature>
<organism evidence="9 10">
    <name type="scientific">Phialocephala subalpina</name>
    <dbReference type="NCBI Taxonomy" id="576137"/>
    <lineage>
        <taxon>Eukaryota</taxon>
        <taxon>Fungi</taxon>
        <taxon>Dikarya</taxon>
        <taxon>Ascomycota</taxon>
        <taxon>Pezizomycotina</taxon>
        <taxon>Leotiomycetes</taxon>
        <taxon>Helotiales</taxon>
        <taxon>Mollisiaceae</taxon>
        <taxon>Phialocephala</taxon>
        <taxon>Phialocephala fortinii species complex</taxon>
    </lineage>
</organism>
<dbReference type="PIRSF" id="PIRSF002744">
    <property type="entry name" value="Pur-cyt_permease"/>
    <property type="match status" value="1"/>
</dbReference>
<dbReference type="GO" id="GO:0022857">
    <property type="term" value="F:transmembrane transporter activity"/>
    <property type="evidence" value="ECO:0007669"/>
    <property type="project" value="InterPro"/>
</dbReference>
<feature type="transmembrane region" description="Helical" evidence="8">
    <location>
        <begin position="371"/>
        <end position="391"/>
    </location>
</feature>